<evidence type="ECO:0000313" key="2">
    <source>
        <dbReference type="Proteomes" id="UP000184462"/>
    </source>
</evidence>
<evidence type="ECO:0000313" key="1">
    <source>
        <dbReference type="EMBL" id="SHF00646.1"/>
    </source>
</evidence>
<protein>
    <submittedName>
        <fullName evidence="1">GDSL-like Lipase/Acylhydrolase</fullName>
    </submittedName>
</protein>
<reference evidence="1 2" key="1">
    <citation type="submission" date="2016-11" db="EMBL/GenBank/DDBJ databases">
        <authorList>
            <person name="Jaros S."/>
            <person name="Januszkiewicz K."/>
            <person name="Wedrychowicz H."/>
        </authorList>
    </citation>
    <scope>NUCLEOTIDE SEQUENCE [LARGE SCALE GENOMIC DNA]</scope>
    <source>
        <strain evidence="1 2">DSM 25661</strain>
    </source>
</reference>
<dbReference type="AlphaFoldDB" id="A0A1M4Y4U7"/>
<dbReference type="EMBL" id="FQTW01000013">
    <property type="protein sequence ID" value="SHF00646.1"/>
    <property type="molecule type" value="Genomic_DNA"/>
</dbReference>
<keyword evidence="2" id="KW-1185">Reference proteome</keyword>
<dbReference type="STRING" id="1155689.SAMN05444278_11314"/>
<sequence length="510" mass="53253">MKNYIKYIGISACAALMSCEPEFDNSIADNEVYRNGEADFTNFVSVGNSLTAGYADNALYVQGQENSFPNILAQQFELVGGGEFTQPLMADNLGGLKFNGQVISGNRLVLTALSGSPAPAPIAGEPSTEVTNKLSGPINNMGVPGAKSYHLVAEGYGSTAGVPLGQSNPYFARFSSSDNATVLGDAAAQNPSFFSLWIGNNDILGFATSGGVGVNQLGNLDPSTYGSNDITDPNVFASVYSQLIDGLSANASGGVVFNIPDVTNIPFFTTVPVNAIPLDQATADLLNSQFAAYNNQILPGLAQLGLISAQEAQQRQVNFVAGQNFVTIQDENLTDISAVLQGPPFNLDAQTAANLGQVRQATEDDLIPLTASSILGTTVNNNPTLINGVSVPLGDQYVLTVAEQEMVSEAQQAYNSTIEALAEANNLAYVDVDQVLVEVSNGIGFDGGVLTSDFVTGGAFSLDGVHLTARGYAYVANQAIMAINAQYGSTLPMVNIGNYGTVNLSDNIAQ</sequence>
<proteinExistence type="predicted"/>
<dbReference type="Gene3D" id="3.40.50.1110">
    <property type="entry name" value="SGNH hydrolase"/>
    <property type="match status" value="2"/>
</dbReference>
<name>A0A1M4Y4U7_9FLAO</name>
<dbReference type="GO" id="GO:0016788">
    <property type="term" value="F:hydrolase activity, acting on ester bonds"/>
    <property type="evidence" value="ECO:0007669"/>
    <property type="project" value="UniProtKB-ARBA"/>
</dbReference>
<accession>A0A1M4Y4U7</accession>
<dbReference type="SUPFAM" id="SSF52266">
    <property type="entry name" value="SGNH hydrolase"/>
    <property type="match status" value="2"/>
</dbReference>
<keyword evidence="1" id="KW-0378">Hydrolase</keyword>
<dbReference type="RefSeq" id="WP_073193705.1">
    <property type="nucleotide sequence ID" value="NZ_FQTW01000013.1"/>
</dbReference>
<dbReference type="OrthoDB" id="9764164at2"/>
<dbReference type="Proteomes" id="UP000184462">
    <property type="component" value="Unassembled WGS sequence"/>
</dbReference>
<dbReference type="InterPro" id="IPR036514">
    <property type="entry name" value="SGNH_hydro_sf"/>
</dbReference>
<dbReference type="PROSITE" id="PS51257">
    <property type="entry name" value="PROKAR_LIPOPROTEIN"/>
    <property type="match status" value="1"/>
</dbReference>
<organism evidence="1 2">
    <name type="scientific">Psychroflexus salarius</name>
    <dbReference type="NCBI Taxonomy" id="1155689"/>
    <lineage>
        <taxon>Bacteria</taxon>
        <taxon>Pseudomonadati</taxon>
        <taxon>Bacteroidota</taxon>
        <taxon>Flavobacteriia</taxon>
        <taxon>Flavobacteriales</taxon>
        <taxon>Flavobacteriaceae</taxon>
        <taxon>Psychroflexus</taxon>
    </lineage>
</organism>
<gene>
    <name evidence="1" type="ORF">SAMN05444278_11314</name>
</gene>